<dbReference type="InterPro" id="IPR005627">
    <property type="entry name" value="CutC-like"/>
</dbReference>
<dbReference type="HOGENOM" id="CLU_050555_3_1_5"/>
<gene>
    <name evidence="2" type="primary">cutC</name>
    <name evidence="3" type="ordered locus">KVU_0561</name>
</gene>
<dbReference type="PANTHER" id="PTHR12598">
    <property type="entry name" value="COPPER HOMEOSTASIS PROTEIN CUTC"/>
    <property type="match status" value="1"/>
</dbReference>
<dbReference type="GO" id="GO:0005507">
    <property type="term" value="F:copper ion binding"/>
    <property type="evidence" value="ECO:0007669"/>
    <property type="project" value="TreeGrafter"/>
</dbReference>
<keyword evidence="2" id="KW-0963">Cytoplasm</keyword>
<dbReference type="EMBL" id="CP002018">
    <property type="protein sequence ID" value="AEM40399.1"/>
    <property type="molecule type" value="Genomic_DNA"/>
</dbReference>
<dbReference type="PATRIC" id="fig|759362.5.peg.587"/>
<keyword evidence="4" id="KW-1185">Reference proteome</keyword>
<comment type="similarity">
    <text evidence="1 2">Belongs to the CutC family.</text>
</comment>
<evidence type="ECO:0000256" key="2">
    <source>
        <dbReference type="HAMAP-Rule" id="MF_00795"/>
    </source>
</evidence>
<comment type="caution">
    <text evidence="2">Once thought to be involved in copper homeostasis, experiments in E.coli have shown this is not the case.</text>
</comment>
<evidence type="ECO:0000256" key="1">
    <source>
        <dbReference type="ARBA" id="ARBA00007768"/>
    </source>
</evidence>
<dbReference type="Pfam" id="PF03932">
    <property type="entry name" value="CutC"/>
    <property type="match status" value="1"/>
</dbReference>
<organism evidence="3 4">
    <name type="scientific">Ketogulonicigenium vulgare (strain WSH-001)</name>
    <dbReference type="NCBI Taxonomy" id="759362"/>
    <lineage>
        <taxon>Bacteria</taxon>
        <taxon>Pseudomonadati</taxon>
        <taxon>Pseudomonadota</taxon>
        <taxon>Alphaproteobacteria</taxon>
        <taxon>Rhodobacterales</taxon>
        <taxon>Roseobacteraceae</taxon>
        <taxon>Ketogulonicigenium</taxon>
    </lineage>
</organism>
<dbReference type="eggNOG" id="COG3142">
    <property type="taxonomic scope" value="Bacteria"/>
</dbReference>
<comment type="subcellular location">
    <subcellularLocation>
        <location evidence="2">Cytoplasm</location>
    </subcellularLocation>
</comment>
<dbReference type="GO" id="GO:0005737">
    <property type="term" value="C:cytoplasm"/>
    <property type="evidence" value="ECO:0007669"/>
    <property type="project" value="UniProtKB-SubCell"/>
</dbReference>
<dbReference type="AlphaFoldDB" id="F9Y3N5"/>
<dbReference type="PANTHER" id="PTHR12598:SF0">
    <property type="entry name" value="COPPER HOMEOSTASIS PROTEIN CUTC HOMOLOG"/>
    <property type="match status" value="1"/>
</dbReference>
<reference evidence="3 4" key="1">
    <citation type="journal article" date="2011" name="J. Bacteriol.">
        <title>Complete genome sequence of the industrial strain Ketogulonicigenium vulgare WSH-001.</title>
        <authorList>
            <person name="Liu L."/>
            <person name="Li Y."/>
            <person name="Zhang J."/>
            <person name="Zhou Z."/>
            <person name="Liu J."/>
            <person name="Li X."/>
            <person name="Zhou J."/>
            <person name="Du G."/>
            <person name="Wang L."/>
            <person name="Chen J."/>
        </authorList>
    </citation>
    <scope>NUCLEOTIDE SEQUENCE [LARGE SCALE GENOMIC DNA]</scope>
    <source>
        <strain evidence="3 4">WSH-001</strain>
    </source>
</reference>
<dbReference type="InterPro" id="IPR036822">
    <property type="entry name" value="CutC-like_dom_sf"/>
</dbReference>
<sequence length="249" mass="26237">MPLVEICVENVDEALAAEAAGADRIELCAALGTEGGITPSVGLVQVAQTYLEQVLIYPMVRPRGGDFVYTASEFESMLGDISAFRAAGIPGVVAGCLMPDGTIDLDRMRAIVAAAGGMDVTCHRAFDMTRDPFEALEALIAAGVSRVLTTGQQARAALALPLLQNLIRAARGRIIILVCGDLTPADIDPDGTLAGGYEFHFGAGKQVDSPMIYRNPAVFMGKDAESSEFTRRVADEQALQHKIAAAKGL</sequence>
<dbReference type="Proteomes" id="UP000000692">
    <property type="component" value="Chromosome"/>
</dbReference>
<dbReference type="SUPFAM" id="SSF110395">
    <property type="entry name" value="CutC-like"/>
    <property type="match status" value="1"/>
</dbReference>
<proteinExistence type="inferred from homology"/>
<accession>F9Y3N5</accession>
<evidence type="ECO:0000313" key="3">
    <source>
        <dbReference type="EMBL" id="AEM40399.1"/>
    </source>
</evidence>
<evidence type="ECO:0000313" key="4">
    <source>
        <dbReference type="Proteomes" id="UP000000692"/>
    </source>
</evidence>
<dbReference type="OrthoDB" id="9815677at2"/>
<dbReference type="RefSeq" id="WP_013383849.1">
    <property type="nucleotide sequence ID" value="NC_017384.1"/>
</dbReference>
<dbReference type="HAMAP" id="MF_00795">
    <property type="entry name" value="CutC"/>
    <property type="match status" value="1"/>
</dbReference>
<dbReference type="Gene3D" id="3.20.20.380">
    <property type="entry name" value="Copper homeostasis (CutC) domain"/>
    <property type="match status" value="1"/>
</dbReference>
<protein>
    <recommendedName>
        <fullName evidence="2">PF03932 family protein CutC</fullName>
    </recommendedName>
</protein>
<name>F9Y3N5_KETVW</name>
<dbReference type="KEGG" id="kvl:KVU_0561"/>